<protein>
    <recommendedName>
        <fullName evidence="3">Phr family secreted Rap phosphatase inhibitor</fullName>
    </recommendedName>
</protein>
<accession>A0A4R4AUL6</accession>
<dbReference type="AlphaFoldDB" id="A0A4R4AUL6"/>
<comment type="caution">
    <text evidence="1">The sequence shown here is derived from an EMBL/GenBank/DDBJ whole genome shotgun (WGS) entry which is preliminary data.</text>
</comment>
<evidence type="ECO:0000313" key="2">
    <source>
        <dbReference type="Proteomes" id="UP000295285"/>
    </source>
</evidence>
<name>A0A4R4AUL6_BACTU</name>
<dbReference type="Proteomes" id="UP000295285">
    <property type="component" value="Unassembled WGS sequence"/>
</dbReference>
<reference evidence="1 2" key="1">
    <citation type="submission" date="2019-03" db="EMBL/GenBank/DDBJ databases">
        <title>Above-ground endophytic microbial communities from plants in different locations in the United States.</title>
        <authorList>
            <person name="Frank C."/>
        </authorList>
    </citation>
    <scope>NUCLEOTIDE SEQUENCE [LARGE SCALE GENOMIC DNA]</scope>
    <source>
        <strain evidence="1 2">LP_2_YM</strain>
    </source>
</reference>
<sequence>MKKITLTLMGIITIFTLTLNNITTPKENQKPSIQKIMLMSDGNTGG</sequence>
<gene>
    <name evidence="1" type="ORF">EC910_1548</name>
</gene>
<dbReference type="EMBL" id="SMDG01000054">
    <property type="protein sequence ID" value="TCW43364.1"/>
    <property type="molecule type" value="Genomic_DNA"/>
</dbReference>
<dbReference type="RefSeq" id="WP_165915464.1">
    <property type="nucleotide sequence ID" value="NZ_SMDF01000055.1"/>
</dbReference>
<evidence type="ECO:0000313" key="1">
    <source>
        <dbReference type="EMBL" id="TCW43364.1"/>
    </source>
</evidence>
<proteinExistence type="predicted"/>
<organism evidence="1 2">
    <name type="scientific">Bacillus thuringiensis</name>
    <dbReference type="NCBI Taxonomy" id="1428"/>
    <lineage>
        <taxon>Bacteria</taxon>
        <taxon>Bacillati</taxon>
        <taxon>Bacillota</taxon>
        <taxon>Bacilli</taxon>
        <taxon>Bacillales</taxon>
        <taxon>Bacillaceae</taxon>
        <taxon>Bacillus</taxon>
        <taxon>Bacillus cereus group</taxon>
    </lineage>
</organism>
<evidence type="ECO:0008006" key="3">
    <source>
        <dbReference type="Google" id="ProtNLM"/>
    </source>
</evidence>